<dbReference type="Pfam" id="PF13424">
    <property type="entry name" value="TPR_12"/>
    <property type="match status" value="1"/>
</dbReference>
<evidence type="ECO:0000256" key="4">
    <source>
        <dbReference type="ARBA" id="ARBA00022679"/>
    </source>
</evidence>
<keyword evidence="3" id="KW-0597">Phosphoprotein</keyword>
<dbReference type="InterPro" id="IPR003594">
    <property type="entry name" value="HATPase_dom"/>
</dbReference>
<organism evidence="10 11">
    <name type="scientific">Flavilitoribacter nigricans (strain ATCC 23147 / DSM 23189 / NBRC 102662 / NCIMB 1420 / SS-2)</name>
    <name type="common">Lewinella nigricans</name>
    <dbReference type="NCBI Taxonomy" id="1122177"/>
    <lineage>
        <taxon>Bacteria</taxon>
        <taxon>Pseudomonadati</taxon>
        <taxon>Bacteroidota</taxon>
        <taxon>Saprospiria</taxon>
        <taxon>Saprospirales</taxon>
        <taxon>Lewinellaceae</taxon>
        <taxon>Flavilitoribacter</taxon>
    </lineage>
</organism>
<dbReference type="SMART" id="SM00028">
    <property type="entry name" value="TPR"/>
    <property type="match status" value="7"/>
</dbReference>
<dbReference type="SMART" id="SM00387">
    <property type="entry name" value="HATPase_c"/>
    <property type="match status" value="1"/>
</dbReference>
<proteinExistence type="predicted"/>
<accession>A0A2D0MZQ9</accession>
<protein>
    <recommendedName>
        <fullName evidence="2">histidine kinase</fullName>
        <ecNumber evidence="2">2.7.13.3</ecNumber>
    </recommendedName>
</protein>
<dbReference type="PRINTS" id="PR00344">
    <property type="entry name" value="BCTRLSENSOR"/>
</dbReference>
<dbReference type="RefSeq" id="WP_099154807.1">
    <property type="nucleotide sequence ID" value="NZ_PDUD01000049.1"/>
</dbReference>
<dbReference type="Gene3D" id="1.25.40.10">
    <property type="entry name" value="Tetratricopeptide repeat domain"/>
    <property type="match status" value="2"/>
</dbReference>
<dbReference type="GO" id="GO:0000155">
    <property type="term" value="F:phosphorelay sensor kinase activity"/>
    <property type="evidence" value="ECO:0007669"/>
    <property type="project" value="InterPro"/>
</dbReference>
<dbReference type="SUPFAM" id="SSF48452">
    <property type="entry name" value="TPR-like"/>
    <property type="match status" value="2"/>
</dbReference>
<keyword evidence="11" id="KW-1185">Reference proteome</keyword>
<dbReference type="SUPFAM" id="SSF55874">
    <property type="entry name" value="ATPase domain of HSP90 chaperone/DNA topoisomerase II/histidine kinase"/>
    <property type="match status" value="1"/>
</dbReference>
<dbReference type="InterPro" id="IPR003661">
    <property type="entry name" value="HisK_dim/P_dom"/>
</dbReference>
<comment type="caution">
    <text evidence="10">The sequence shown here is derived from an EMBL/GenBank/DDBJ whole genome shotgun (WGS) entry which is preliminary data.</text>
</comment>
<dbReference type="InterPro" id="IPR019734">
    <property type="entry name" value="TPR_rpt"/>
</dbReference>
<evidence type="ECO:0000256" key="2">
    <source>
        <dbReference type="ARBA" id="ARBA00012438"/>
    </source>
</evidence>
<dbReference type="Gene3D" id="3.30.565.10">
    <property type="entry name" value="Histidine kinase-like ATPase, C-terminal domain"/>
    <property type="match status" value="1"/>
</dbReference>
<feature type="domain" description="Histidine kinase" evidence="9">
    <location>
        <begin position="468"/>
        <end position="684"/>
    </location>
</feature>
<dbReference type="Pfam" id="PF00512">
    <property type="entry name" value="HisKA"/>
    <property type="match status" value="1"/>
</dbReference>
<keyword evidence="7" id="KW-0175">Coiled coil</keyword>
<dbReference type="PANTHER" id="PTHR43304">
    <property type="entry name" value="PHYTOCHROME-LIKE PROTEIN CPH1"/>
    <property type="match status" value="1"/>
</dbReference>
<evidence type="ECO:0000259" key="9">
    <source>
        <dbReference type="PROSITE" id="PS50109"/>
    </source>
</evidence>
<keyword evidence="6" id="KW-0802">TPR repeat</keyword>
<dbReference type="Gene3D" id="1.10.287.130">
    <property type="match status" value="1"/>
</dbReference>
<feature type="coiled-coil region" evidence="7">
    <location>
        <begin position="535"/>
        <end position="562"/>
    </location>
</feature>
<dbReference type="InterPro" id="IPR004358">
    <property type="entry name" value="Sig_transdc_His_kin-like_C"/>
</dbReference>
<dbReference type="EC" id="2.7.13.3" evidence="2"/>
<dbReference type="PANTHER" id="PTHR43304:SF1">
    <property type="entry name" value="PAC DOMAIN-CONTAINING PROTEIN"/>
    <property type="match status" value="1"/>
</dbReference>
<dbReference type="AlphaFoldDB" id="A0A2D0MZQ9"/>
<dbReference type="InterPro" id="IPR011990">
    <property type="entry name" value="TPR-like_helical_dom_sf"/>
</dbReference>
<sequence length="699" mass="80831">MSNTFSLPLWVGLIIWTTALSGQDIQREVDQQWEAYWQQNDQYKQIDILNEISYAYRRVNPDSVLKYADMAISRSEDLNYIRGLAYALKNKGIAYYKLGVHPDTIIQYYEQAIDYAGQVSDYYTQAACLNNIALIQIYNLSYHEAIKSLLKAVDIFDEQIEEDNRLKALILGNLGTAYHAQMELPRSIEYFERALAVGEQLEDKTIAAMYVDELATAKMKSGQTQEAYEDVIRVLPLADELGDMESKASFLITLAEIEGRLLDFESARGHALEALQIAKHHNFTRKIIQALTTLSQGYAETGRIDRAISHAEEALFISREAKMYWYEAKTLLLLSNLSEKKRNYEQTVEYLRQYHLVHERNRDRERQEQTARLEAGYQAKERQNQIELLQQEQIAHKNHIRLLWFATTFFLLLLFVGGYVYFVKWRTSRALNAKNSELANAEQQLYEKNSQLQAYIESNMQLENFAHLASHDLREPMRTIVSFSQLLEKRAAQKLSGDELEYLNFIQEGTRRIEKLINDLLTYAKINNSPASIERVDLNKIISQVRQDLQRLINEKEAVIRVNAPLPESMLSDPARIYQLFQNLITNGIKYCHDDTPPVIDINYHLKNDQHHFSIRDNGIGIAREFYDRIFLLFKTLKNKSLSNSSGIGLATCKKIVEQMGGKIWLESVEEEGSTFYFTLPVHPTQNGLAVRKRLLEEA</sequence>
<evidence type="ECO:0000313" key="10">
    <source>
        <dbReference type="EMBL" id="PHN01761.1"/>
    </source>
</evidence>
<dbReference type="SUPFAM" id="SSF47384">
    <property type="entry name" value="Homodimeric domain of signal transducing histidine kinase"/>
    <property type="match status" value="1"/>
</dbReference>
<dbReference type="InterPro" id="IPR005467">
    <property type="entry name" value="His_kinase_dom"/>
</dbReference>
<gene>
    <name evidence="10" type="ORF">CRP01_35325</name>
</gene>
<dbReference type="FunFam" id="3.30.565.10:FF:000006">
    <property type="entry name" value="Sensor histidine kinase WalK"/>
    <property type="match status" value="1"/>
</dbReference>
<feature type="coiled-coil region" evidence="7">
    <location>
        <begin position="431"/>
        <end position="458"/>
    </location>
</feature>
<dbReference type="InterPro" id="IPR036097">
    <property type="entry name" value="HisK_dim/P_sf"/>
</dbReference>
<keyword evidence="8" id="KW-0812">Transmembrane</keyword>
<keyword evidence="8" id="KW-1133">Transmembrane helix</keyword>
<dbReference type="Pfam" id="PF02518">
    <property type="entry name" value="HATPase_c"/>
    <property type="match status" value="1"/>
</dbReference>
<evidence type="ECO:0000256" key="6">
    <source>
        <dbReference type="PROSITE-ProRule" id="PRU00339"/>
    </source>
</evidence>
<reference evidence="10 11" key="1">
    <citation type="submission" date="2017-10" db="EMBL/GenBank/DDBJ databases">
        <title>The draft genome sequence of Lewinella nigricans NBRC 102662.</title>
        <authorList>
            <person name="Wang K."/>
        </authorList>
    </citation>
    <scope>NUCLEOTIDE SEQUENCE [LARGE SCALE GENOMIC DNA]</scope>
    <source>
        <strain evidence="10 11">NBRC 102662</strain>
    </source>
</reference>
<keyword evidence="8" id="KW-0472">Membrane</keyword>
<name>A0A2D0MZQ9_FLAN2</name>
<dbReference type="InterPro" id="IPR052162">
    <property type="entry name" value="Sensor_kinase/Photoreceptor"/>
</dbReference>
<keyword evidence="5" id="KW-0418">Kinase</keyword>
<dbReference type="EMBL" id="PDUD01000049">
    <property type="protein sequence ID" value="PHN01761.1"/>
    <property type="molecule type" value="Genomic_DNA"/>
</dbReference>
<evidence type="ECO:0000256" key="8">
    <source>
        <dbReference type="SAM" id="Phobius"/>
    </source>
</evidence>
<keyword evidence="4" id="KW-0808">Transferase</keyword>
<evidence type="ECO:0000313" key="11">
    <source>
        <dbReference type="Proteomes" id="UP000223913"/>
    </source>
</evidence>
<dbReference type="PROSITE" id="PS50109">
    <property type="entry name" value="HIS_KIN"/>
    <property type="match status" value="1"/>
</dbReference>
<dbReference type="OrthoDB" id="9810447at2"/>
<evidence type="ECO:0000256" key="1">
    <source>
        <dbReference type="ARBA" id="ARBA00000085"/>
    </source>
</evidence>
<feature type="transmembrane region" description="Helical" evidence="8">
    <location>
        <begin position="402"/>
        <end position="422"/>
    </location>
</feature>
<dbReference type="InterPro" id="IPR036890">
    <property type="entry name" value="HATPase_C_sf"/>
</dbReference>
<evidence type="ECO:0000256" key="7">
    <source>
        <dbReference type="SAM" id="Coils"/>
    </source>
</evidence>
<comment type="catalytic activity">
    <reaction evidence="1">
        <text>ATP + protein L-histidine = ADP + protein N-phospho-L-histidine.</text>
        <dbReference type="EC" id="2.7.13.3"/>
    </reaction>
</comment>
<dbReference type="CDD" id="cd00082">
    <property type="entry name" value="HisKA"/>
    <property type="match status" value="1"/>
</dbReference>
<dbReference type="PROSITE" id="PS50005">
    <property type="entry name" value="TPR"/>
    <property type="match status" value="1"/>
</dbReference>
<evidence type="ECO:0000256" key="3">
    <source>
        <dbReference type="ARBA" id="ARBA00022553"/>
    </source>
</evidence>
<dbReference type="Proteomes" id="UP000223913">
    <property type="component" value="Unassembled WGS sequence"/>
</dbReference>
<evidence type="ECO:0000256" key="5">
    <source>
        <dbReference type="ARBA" id="ARBA00022777"/>
    </source>
</evidence>
<dbReference type="SMART" id="SM00388">
    <property type="entry name" value="HisKA"/>
    <property type="match status" value="1"/>
</dbReference>
<feature type="repeat" description="TPR" evidence="6">
    <location>
        <begin position="168"/>
        <end position="201"/>
    </location>
</feature>